<evidence type="ECO:0000256" key="13">
    <source>
        <dbReference type="ARBA" id="ARBA00049494"/>
    </source>
</evidence>
<evidence type="ECO:0000256" key="5">
    <source>
        <dbReference type="ARBA" id="ARBA00022679"/>
    </source>
</evidence>
<dbReference type="Gene3D" id="2.40.30.30">
    <property type="entry name" value="Riboflavin kinase-like"/>
    <property type="match status" value="1"/>
</dbReference>
<dbReference type="GO" id="GO:0003919">
    <property type="term" value="F:FMN adenylyltransferase activity"/>
    <property type="evidence" value="ECO:0007669"/>
    <property type="project" value="UniProtKB-UniRule"/>
</dbReference>
<keyword evidence="17" id="KW-1185">Reference proteome</keyword>
<name>R1AVE4_9FIRM</name>
<evidence type="ECO:0000256" key="11">
    <source>
        <dbReference type="ARBA" id="ARBA00023268"/>
    </source>
</evidence>
<dbReference type="eggNOG" id="COG0196">
    <property type="taxonomic scope" value="Bacteria"/>
</dbReference>
<evidence type="ECO:0000256" key="3">
    <source>
        <dbReference type="ARBA" id="ARBA00022630"/>
    </source>
</evidence>
<dbReference type="SUPFAM" id="SSF82114">
    <property type="entry name" value="Riboflavin kinase-like"/>
    <property type="match status" value="1"/>
</dbReference>
<dbReference type="NCBIfam" id="NF004162">
    <property type="entry name" value="PRK05627.1-5"/>
    <property type="match status" value="1"/>
</dbReference>
<gene>
    <name evidence="16" type="ORF">L21TH_1341</name>
</gene>
<dbReference type="CDD" id="cd02064">
    <property type="entry name" value="FAD_synthetase_N"/>
    <property type="match status" value="1"/>
</dbReference>
<dbReference type="NCBIfam" id="NF004160">
    <property type="entry name" value="PRK05627.1-3"/>
    <property type="match status" value="1"/>
</dbReference>
<keyword evidence="6 14" id="KW-0548">Nucleotidyltransferase</keyword>
<dbReference type="PIRSF" id="PIRSF004491">
    <property type="entry name" value="FAD_Synth"/>
    <property type="match status" value="1"/>
</dbReference>
<dbReference type="GO" id="GO:0009231">
    <property type="term" value="P:riboflavin biosynthetic process"/>
    <property type="evidence" value="ECO:0007669"/>
    <property type="project" value="InterPro"/>
</dbReference>
<keyword evidence="4 14" id="KW-0288">FMN</keyword>
<dbReference type="OrthoDB" id="9803667at2"/>
<dbReference type="EC" id="2.7.1.26" evidence="14"/>
<dbReference type="InterPro" id="IPR014729">
    <property type="entry name" value="Rossmann-like_a/b/a_fold"/>
</dbReference>
<evidence type="ECO:0000256" key="9">
    <source>
        <dbReference type="ARBA" id="ARBA00022827"/>
    </source>
</evidence>
<dbReference type="Proteomes" id="UP000013378">
    <property type="component" value="Unassembled WGS sequence"/>
</dbReference>
<comment type="pathway">
    <text evidence="2 14">Cofactor biosynthesis; FMN biosynthesis; FMN from riboflavin (ATP route): step 1/1.</text>
</comment>
<evidence type="ECO:0000256" key="2">
    <source>
        <dbReference type="ARBA" id="ARBA00005201"/>
    </source>
</evidence>
<comment type="catalytic activity">
    <reaction evidence="13 14">
        <text>FMN + ATP + H(+) = FAD + diphosphate</text>
        <dbReference type="Rhea" id="RHEA:17237"/>
        <dbReference type="ChEBI" id="CHEBI:15378"/>
        <dbReference type="ChEBI" id="CHEBI:30616"/>
        <dbReference type="ChEBI" id="CHEBI:33019"/>
        <dbReference type="ChEBI" id="CHEBI:57692"/>
        <dbReference type="ChEBI" id="CHEBI:58210"/>
        <dbReference type="EC" id="2.7.7.2"/>
    </reaction>
</comment>
<evidence type="ECO:0000256" key="6">
    <source>
        <dbReference type="ARBA" id="ARBA00022695"/>
    </source>
</evidence>
<dbReference type="Gene3D" id="3.40.50.620">
    <property type="entry name" value="HUPs"/>
    <property type="match status" value="1"/>
</dbReference>
<dbReference type="GO" id="GO:0005524">
    <property type="term" value="F:ATP binding"/>
    <property type="evidence" value="ECO:0007669"/>
    <property type="project" value="UniProtKB-UniRule"/>
</dbReference>
<keyword evidence="10 14" id="KW-0067">ATP-binding</keyword>
<evidence type="ECO:0000259" key="15">
    <source>
        <dbReference type="SMART" id="SM00904"/>
    </source>
</evidence>
<dbReference type="InterPro" id="IPR023465">
    <property type="entry name" value="Riboflavin_kinase_dom_sf"/>
</dbReference>
<dbReference type="SMART" id="SM00904">
    <property type="entry name" value="Flavokinase"/>
    <property type="match status" value="1"/>
</dbReference>
<dbReference type="STRING" id="1304284.L21TH_1341"/>
<dbReference type="RefSeq" id="WP_006312332.1">
    <property type="nucleotide sequence ID" value="NZ_ARZA01000138.1"/>
</dbReference>
<dbReference type="InterPro" id="IPR002606">
    <property type="entry name" value="Riboflavin_kinase_bac"/>
</dbReference>
<keyword evidence="11" id="KW-0511">Multifunctional enzyme</keyword>
<keyword evidence="8 14" id="KW-0418">Kinase</keyword>
<dbReference type="UniPathway" id="UPA00276">
    <property type="reaction ID" value="UER00406"/>
</dbReference>
<dbReference type="InterPro" id="IPR015865">
    <property type="entry name" value="Riboflavin_kinase_bac/euk"/>
</dbReference>
<keyword evidence="5 14" id="KW-0808">Transferase</keyword>
<organism evidence="16 17">
    <name type="scientific">Caldisalinibacter kiritimatiensis</name>
    <dbReference type="NCBI Taxonomy" id="1304284"/>
    <lineage>
        <taxon>Bacteria</taxon>
        <taxon>Bacillati</taxon>
        <taxon>Bacillota</taxon>
        <taxon>Tissierellia</taxon>
        <taxon>Tissierellales</taxon>
        <taxon>Thermohalobacteraceae</taxon>
        <taxon>Caldisalinibacter</taxon>
    </lineage>
</organism>
<protein>
    <recommendedName>
        <fullName evidence="14">Riboflavin biosynthesis protein</fullName>
    </recommendedName>
    <domain>
        <recommendedName>
            <fullName evidence="14">Riboflavin kinase</fullName>
            <ecNumber evidence="14">2.7.1.26</ecNumber>
        </recommendedName>
        <alternativeName>
            <fullName evidence="14">Flavokinase</fullName>
        </alternativeName>
    </domain>
    <domain>
        <recommendedName>
            <fullName evidence="14">FMN adenylyltransferase</fullName>
            <ecNumber evidence="14">2.7.7.2</ecNumber>
        </recommendedName>
        <alternativeName>
            <fullName evidence="14">FAD pyrophosphorylase</fullName>
        </alternativeName>
        <alternativeName>
            <fullName evidence="14">FAD synthase</fullName>
        </alternativeName>
    </domain>
</protein>
<dbReference type="PANTHER" id="PTHR22749">
    <property type="entry name" value="RIBOFLAVIN KINASE/FMN ADENYLYLTRANSFERASE"/>
    <property type="match status" value="1"/>
</dbReference>
<dbReference type="GO" id="GO:0009398">
    <property type="term" value="P:FMN biosynthetic process"/>
    <property type="evidence" value="ECO:0007669"/>
    <property type="project" value="UniProtKB-UniRule"/>
</dbReference>
<feature type="domain" description="Riboflavin kinase" evidence="15">
    <location>
        <begin position="181"/>
        <end position="301"/>
    </location>
</feature>
<dbReference type="EMBL" id="ARZA01000138">
    <property type="protein sequence ID" value="EOD00627.1"/>
    <property type="molecule type" value="Genomic_DNA"/>
</dbReference>
<evidence type="ECO:0000256" key="14">
    <source>
        <dbReference type="PIRNR" id="PIRNR004491"/>
    </source>
</evidence>
<keyword evidence="9 14" id="KW-0274">FAD</keyword>
<keyword evidence="7 14" id="KW-0547">Nucleotide-binding</keyword>
<dbReference type="SUPFAM" id="SSF52374">
    <property type="entry name" value="Nucleotidylyl transferase"/>
    <property type="match status" value="1"/>
</dbReference>
<comment type="caution">
    <text evidence="16">The sequence shown here is derived from an EMBL/GenBank/DDBJ whole genome shotgun (WGS) entry which is preliminary data.</text>
</comment>
<comment type="pathway">
    <text evidence="1 14">Cofactor biosynthesis; FAD biosynthesis; FAD from FMN: step 1/1.</text>
</comment>
<dbReference type="NCBIfam" id="TIGR00125">
    <property type="entry name" value="cyt_tran_rel"/>
    <property type="match status" value="1"/>
</dbReference>
<comment type="similarity">
    <text evidence="14">Belongs to the ribF family.</text>
</comment>
<dbReference type="AlphaFoldDB" id="R1AVE4"/>
<evidence type="ECO:0000256" key="8">
    <source>
        <dbReference type="ARBA" id="ARBA00022777"/>
    </source>
</evidence>
<proteinExistence type="inferred from homology"/>
<dbReference type="PATRIC" id="fig|1304284.3.peg.1311"/>
<dbReference type="NCBIfam" id="TIGR00083">
    <property type="entry name" value="ribF"/>
    <property type="match status" value="1"/>
</dbReference>
<evidence type="ECO:0000256" key="12">
    <source>
        <dbReference type="ARBA" id="ARBA00047880"/>
    </source>
</evidence>
<dbReference type="GO" id="GO:0006747">
    <property type="term" value="P:FAD biosynthetic process"/>
    <property type="evidence" value="ECO:0007669"/>
    <property type="project" value="UniProtKB-UniRule"/>
</dbReference>
<dbReference type="FunFam" id="3.40.50.620:FF:000021">
    <property type="entry name" value="Riboflavin biosynthesis protein"/>
    <property type="match status" value="1"/>
</dbReference>
<evidence type="ECO:0000313" key="16">
    <source>
        <dbReference type="EMBL" id="EOD00627.1"/>
    </source>
</evidence>
<evidence type="ECO:0000256" key="7">
    <source>
        <dbReference type="ARBA" id="ARBA00022741"/>
    </source>
</evidence>
<evidence type="ECO:0000313" key="17">
    <source>
        <dbReference type="Proteomes" id="UP000013378"/>
    </source>
</evidence>
<reference evidence="16 17" key="1">
    <citation type="journal article" date="2015" name="Geomicrobiol. J.">
        <title>Caldisalinibacter kiritimatiensis gen. nov., sp. nov., a moderately thermohalophilic thiosulfate-reducing bacterium from a hypersaline microbial mat.</title>
        <authorList>
            <person name="Ben Hania W."/>
            <person name="Joseph M."/>
            <person name="Fiebig A."/>
            <person name="Bunk B."/>
            <person name="Klenk H.-P."/>
            <person name="Fardeau M.-L."/>
            <person name="Spring S."/>
        </authorList>
    </citation>
    <scope>NUCLEOTIDE SEQUENCE [LARGE SCALE GENOMIC DNA]</scope>
    <source>
        <strain evidence="16 17">L21-TH-D2</strain>
    </source>
</reference>
<dbReference type="InterPro" id="IPR023468">
    <property type="entry name" value="Riboflavin_kinase"/>
</dbReference>
<dbReference type="EC" id="2.7.7.2" evidence="14"/>
<evidence type="ECO:0000256" key="1">
    <source>
        <dbReference type="ARBA" id="ARBA00004726"/>
    </source>
</evidence>
<dbReference type="Pfam" id="PF01687">
    <property type="entry name" value="Flavokinase"/>
    <property type="match status" value="1"/>
</dbReference>
<dbReference type="GO" id="GO:0008531">
    <property type="term" value="F:riboflavin kinase activity"/>
    <property type="evidence" value="ECO:0007669"/>
    <property type="project" value="UniProtKB-UniRule"/>
</dbReference>
<dbReference type="InterPro" id="IPR004821">
    <property type="entry name" value="Cyt_trans-like"/>
</dbReference>
<evidence type="ECO:0000256" key="4">
    <source>
        <dbReference type="ARBA" id="ARBA00022643"/>
    </source>
</evidence>
<sequence length="301" mass="34203">MEVIIGDNVSIDENTVVAIGNFDGIHLGHQSLINEMLKISSEKNLKSVVCTFNKHTANIIKTRELPKSIMNNEQRIKCFESMNVDYLYLIEFDENIMRLSPEDFIKKIILDKLNAKAVVVGFNFRFGFKAKGDVEYLKTLGEKLGIEVLIIPPVYDNGKVISSSLIRCLIEKGKMKRANKLLGKPFSIIGKVTNGESRGRIMGFPTANIKPSVSYVIPKSGVYKTSTVIDNKTYSSITNIGYKPTFKGTGITIETHIFHFDKYIYDKTIEIRFLDFIRPEKKFNSQDDLIKQIENDIKMIK</sequence>
<keyword evidence="3 14" id="KW-0285">Flavoprotein</keyword>
<dbReference type="InterPro" id="IPR015864">
    <property type="entry name" value="FAD_synthase"/>
</dbReference>
<dbReference type="PANTHER" id="PTHR22749:SF6">
    <property type="entry name" value="RIBOFLAVIN KINASE"/>
    <property type="match status" value="1"/>
</dbReference>
<accession>R1AVE4</accession>
<evidence type="ECO:0000256" key="10">
    <source>
        <dbReference type="ARBA" id="ARBA00022840"/>
    </source>
</evidence>
<dbReference type="Pfam" id="PF06574">
    <property type="entry name" value="FAD_syn"/>
    <property type="match status" value="1"/>
</dbReference>
<dbReference type="UniPathway" id="UPA00277">
    <property type="reaction ID" value="UER00407"/>
</dbReference>
<comment type="catalytic activity">
    <reaction evidence="12 14">
        <text>riboflavin + ATP = FMN + ADP + H(+)</text>
        <dbReference type="Rhea" id="RHEA:14357"/>
        <dbReference type="ChEBI" id="CHEBI:15378"/>
        <dbReference type="ChEBI" id="CHEBI:30616"/>
        <dbReference type="ChEBI" id="CHEBI:57986"/>
        <dbReference type="ChEBI" id="CHEBI:58210"/>
        <dbReference type="ChEBI" id="CHEBI:456216"/>
        <dbReference type="EC" id="2.7.1.26"/>
    </reaction>
</comment>